<gene>
    <name evidence="2" type="ORF">DWB85_12235</name>
</gene>
<dbReference type="InterPro" id="IPR029021">
    <property type="entry name" value="Prot-tyrosine_phosphatase-like"/>
</dbReference>
<dbReference type="AlphaFoldDB" id="A0A3L7DYA8"/>
<evidence type="ECO:0000313" key="2">
    <source>
        <dbReference type="EMBL" id="RLQ21520.1"/>
    </source>
</evidence>
<accession>A0A3L7DYA8</accession>
<sequence length="135" mass="14558">MNSYKLTETLAVAGQISVALVADIAAAGYKVLLNNRPDGEERGQPSSAEIAAAAEAAGLEYHHMPVTALDFPGDRIDEMADLFDDEDRPVFAFCRSGTRCTNLWVVSRQPEERAEAVARAQDIGFDLSMAARALS</sequence>
<feature type="domain" description="Beta-lactamase hydrolase-like protein phosphatase-like" evidence="1">
    <location>
        <begin position="6"/>
        <end position="108"/>
    </location>
</feature>
<keyword evidence="3" id="KW-1185">Reference proteome</keyword>
<proteinExistence type="predicted"/>
<dbReference type="EMBL" id="QRAN01000012">
    <property type="protein sequence ID" value="RLQ21520.1"/>
    <property type="molecule type" value="Genomic_DNA"/>
</dbReference>
<protein>
    <submittedName>
        <fullName evidence="2">TIGR01244 family phosphatase</fullName>
    </submittedName>
</protein>
<dbReference type="Proteomes" id="UP000265509">
    <property type="component" value="Unassembled WGS sequence"/>
</dbReference>
<dbReference type="InterPro" id="IPR005939">
    <property type="entry name" value="BLH_phosphatase-like"/>
</dbReference>
<comment type="caution">
    <text evidence="2">The sequence shown here is derived from an EMBL/GenBank/DDBJ whole genome shotgun (WGS) entry which is preliminary data.</text>
</comment>
<dbReference type="GO" id="GO:0016787">
    <property type="term" value="F:hydrolase activity"/>
    <property type="evidence" value="ECO:0007669"/>
    <property type="project" value="InterPro"/>
</dbReference>
<evidence type="ECO:0000313" key="3">
    <source>
        <dbReference type="Proteomes" id="UP000265509"/>
    </source>
</evidence>
<organism evidence="2 3">
    <name type="scientific">Seongchinamella sediminis</name>
    <dbReference type="NCBI Taxonomy" id="2283635"/>
    <lineage>
        <taxon>Bacteria</taxon>
        <taxon>Pseudomonadati</taxon>
        <taxon>Pseudomonadota</taxon>
        <taxon>Gammaproteobacteria</taxon>
        <taxon>Cellvibrionales</taxon>
        <taxon>Halieaceae</taxon>
        <taxon>Seongchinamella</taxon>
    </lineage>
</organism>
<dbReference type="Pfam" id="PF04273">
    <property type="entry name" value="BLH_phosphatase"/>
    <property type="match status" value="1"/>
</dbReference>
<name>A0A3L7DYA8_9GAMM</name>
<dbReference type="RefSeq" id="WP_117955002.1">
    <property type="nucleotide sequence ID" value="NZ_QRAN01000012.1"/>
</dbReference>
<dbReference type="Gene3D" id="3.90.190.10">
    <property type="entry name" value="Protein tyrosine phosphatase superfamily"/>
    <property type="match status" value="1"/>
</dbReference>
<dbReference type="OrthoDB" id="9802771at2"/>
<reference evidence="2 3" key="1">
    <citation type="submission" date="2018-07" db="EMBL/GenBank/DDBJ databases">
        <title>Halioglobus sp. genome submission.</title>
        <authorList>
            <person name="Ye M.-Q."/>
            <person name="Du Z.-J."/>
        </authorList>
    </citation>
    <scope>NUCLEOTIDE SEQUENCE [LARGE SCALE GENOMIC DNA]</scope>
    <source>
        <strain evidence="2 3">U0301</strain>
    </source>
</reference>
<evidence type="ECO:0000259" key="1">
    <source>
        <dbReference type="Pfam" id="PF04273"/>
    </source>
</evidence>
<dbReference type="NCBIfam" id="TIGR01244">
    <property type="entry name" value="TIGR01244 family sulfur transferase"/>
    <property type="match status" value="1"/>
</dbReference>